<reference evidence="2 3" key="1">
    <citation type="submission" date="2017-07" db="EMBL/GenBank/DDBJ databases">
        <title>Amycolatopsis thailandensis Genome sequencing and assembly.</title>
        <authorList>
            <person name="Kaur N."/>
            <person name="Mayilraj S."/>
        </authorList>
    </citation>
    <scope>NUCLEOTIDE SEQUENCE [LARGE SCALE GENOMIC DNA]</scope>
    <source>
        <strain evidence="2 3">JCM 16380</strain>
    </source>
</reference>
<dbReference type="EMBL" id="NMQT01000024">
    <property type="protein sequence ID" value="OXM57471.1"/>
    <property type="molecule type" value="Genomic_DNA"/>
</dbReference>
<dbReference type="OrthoDB" id="3624997at2"/>
<gene>
    <name evidence="2" type="ORF">CFP71_07740</name>
</gene>
<sequence>MTIMSVLAGSAVLCAGLTFTATGEANADRECASGVKIIKPVVLEEPGKWTYTYNLSWCADGGAVVWVAPAVTAKVHTPACRWVGRIEEAVRPIKDERGRWTAFDMSEFSCADSAGKEHGVNPWVVVTFEPAGGYDTTSGIAAA</sequence>
<name>A0A229SFF0_9PSEU</name>
<dbReference type="AlphaFoldDB" id="A0A229SFF0"/>
<evidence type="ECO:0000256" key="1">
    <source>
        <dbReference type="SAM" id="SignalP"/>
    </source>
</evidence>
<keyword evidence="1" id="KW-0732">Signal</keyword>
<keyword evidence="3" id="KW-1185">Reference proteome</keyword>
<feature type="chain" id="PRO_5012014151" evidence="1">
    <location>
        <begin position="28"/>
        <end position="143"/>
    </location>
</feature>
<dbReference type="Proteomes" id="UP000215223">
    <property type="component" value="Unassembled WGS sequence"/>
</dbReference>
<comment type="caution">
    <text evidence="2">The sequence shown here is derived from an EMBL/GenBank/DDBJ whole genome shotgun (WGS) entry which is preliminary data.</text>
</comment>
<evidence type="ECO:0000313" key="2">
    <source>
        <dbReference type="EMBL" id="OXM57471.1"/>
    </source>
</evidence>
<organism evidence="2 3">
    <name type="scientific">Amycolatopsis thailandensis</name>
    <dbReference type="NCBI Taxonomy" id="589330"/>
    <lineage>
        <taxon>Bacteria</taxon>
        <taxon>Bacillati</taxon>
        <taxon>Actinomycetota</taxon>
        <taxon>Actinomycetes</taxon>
        <taxon>Pseudonocardiales</taxon>
        <taxon>Pseudonocardiaceae</taxon>
        <taxon>Amycolatopsis</taxon>
    </lineage>
</organism>
<feature type="signal peptide" evidence="1">
    <location>
        <begin position="1"/>
        <end position="27"/>
    </location>
</feature>
<dbReference type="RefSeq" id="WP_093933139.1">
    <property type="nucleotide sequence ID" value="NZ_JBHUSO010000012.1"/>
</dbReference>
<proteinExistence type="predicted"/>
<accession>A0A229SFF0</accession>
<evidence type="ECO:0000313" key="3">
    <source>
        <dbReference type="Proteomes" id="UP000215223"/>
    </source>
</evidence>
<protein>
    <submittedName>
        <fullName evidence="2">Uncharacterized protein</fullName>
    </submittedName>
</protein>